<feature type="compositionally biased region" description="Polar residues" evidence="5">
    <location>
        <begin position="1998"/>
        <end position="2020"/>
    </location>
</feature>
<proteinExistence type="predicted"/>
<dbReference type="EMBL" id="VSWD01000009">
    <property type="protein sequence ID" value="KAK3093661.1"/>
    <property type="molecule type" value="Genomic_DNA"/>
</dbReference>
<accession>A0AA88XWC6</accession>
<keyword evidence="3 4" id="KW-0175">Coiled coil</keyword>
<feature type="compositionally biased region" description="Basic and acidic residues" evidence="5">
    <location>
        <begin position="1316"/>
        <end position="1335"/>
    </location>
</feature>
<feature type="region of interest" description="Disordered" evidence="5">
    <location>
        <begin position="1477"/>
        <end position="1645"/>
    </location>
</feature>
<feature type="compositionally biased region" description="Acidic residues" evidence="5">
    <location>
        <begin position="954"/>
        <end position="989"/>
    </location>
</feature>
<feature type="compositionally biased region" description="Polar residues" evidence="5">
    <location>
        <begin position="1966"/>
        <end position="1980"/>
    </location>
</feature>
<evidence type="ECO:0000256" key="1">
    <source>
        <dbReference type="ARBA" id="ARBA00004496"/>
    </source>
</evidence>
<feature type="region of interest" description="Disordered" evidence="5">
    <location>
        <begin position="945"/>
        <end position="1014"/>
    </location>
</feature>
<feature type="region of interest" description="Disordered" evidence="5">
    <location>
        <begin position="1313"/>
        <end position="1335"/>
    </location>
</feature>
<feature type="region of interest" description="Disordered" evidence="5">
    <location>
        <begin position="1859"/>
        <end position="1894"/>
    </location>
</feature>
<dbReference type="CDD" id="cd22223">
    <property type="entry name" value="HkD_HkRP"/>
    <property type="match status" value="1"/>
</dbReference>
<feature type="region of interest" description="Disordered" evidence="5">
    <location>
        <begin position="916"/>
        <end position="935"/>
    </location>
</feature>
<keyword evidence="2" id="KW-0963">Cytoplasm</keyword>
<dbReference type="GO" id="GO:0031122">
    <property type="term" value="P:cytoplasmic microtubule organization"/>
    <property type="evidence" value="ECO:0007669"/>
    <property type="project" value="TreeGrafter"/>
</dbReference>
<dbReference type="SUPFAM" id="SSF116907">
    <property type="entry name" value="Hook domain"/>
    <property type="match status" value="1"/>
</dbReference>
<sequence length="2073" mass="238064">MTSENLMEIPLVAWVESFNDGNSLEYKDLYDGVFLNDVMLKIDPRPANYQGVNRAVEDANIRLQNWDILIKNIRAFYQEVLQQLIIMKLPNIHAICREPEKDASMNEIRKALLLILGCAVQCERKEYFINVIKQLDVTVQEDIVEHIKEITDDSECVLSIEPSEQLEVYVEKVFNHLTRVLKERDKFAEASVELAFERDYYQSHANKGSPVLATPPTTPEKQHLMAELTECKARIRKLRQEVEEKQENLAELQEEVEDKNSTLSKLKTEITELRQDSRMARTLRDELDVLREKLGKADSNQNVIQKYKEKMNELEFYKTRVEELREDNSILVETKSMLEEQLSNSHKRVETVVELEKELIKKKQVTQQMMEERECDMEKIRILTEENAQLQFKMKSSMNESTSLEAELESARLKTSGLNSTLSNQLTETTNAKILRLELENRRLSQQLEDMKENAVIENTALTLQLEKENQRLTKKVEKLQENDQGSAQKMYELEQLNDQLQQDKEQMSQMMEKVKESSDRQIKELERENDNLSHTVEVIRARNEQTNDARVKDLERENKRLSDQALHKDQRISKLEYESRQLQKSYNKLKHNCDRISELETENANLDKENLELHKTVSTLKLTCDKFEKLEQENSDLEVENRKLQKTVDTLHSQLQKREALEQEHINLSVENQKLQRTIDLMKNSTTKIAEVENEKDSLNREIQQLKRSLEAQKSVQNKNEQMELDLMDLDNENIKLQKSLEITTNRVQQLERDNSDLELENEKLQKVIEKMKMSNKRLEDMEKQSTELEEEISTLKRSKNVMEKENKRLKHSVELKDNSLDDLSAKFSALERDHRSLKTSASAHKDTTTRVRDLEKENRELFQESSMHKKTVSTLREDLVNEKIKSQQLSNELDKLSHDLEKFGINTEKLAQVNMAQDDRTRTEDFSDSSSADMELQTRNVHEFDSHPHQNDDDDDDTVDDDDGDDDDGDDDDDDDNGDNDDDDDDDGYNKDNIPEKVIIENEKNLEESRDEGVVNEYYDDDENDFQNLKEKVIVRYKALESMMEETLKRSMQIKEEKIHSLESRLEESKNRNQRLHEEVRIMKRECESLKQRFEEESMSKQESQLLQGAPTRNRSQASSRDLDRLVQVERTNASLMVENSNLKSQTNSLNEQIKKLESQHSHLQSQNSSLQDTNSAFQAKNAKLQVENSTLQSQCSSLSSQNSSLQSNLHRLESEHQHLIQTHEELQSSHEQLLQDHESLQSIHEKLSSDYESVISEHGSLKSVHKALKNENKELHEQLTRYLHGHDNLSQIQDKLSREKDMMQSELKSMRNLQEENRRRNEDNNQLRGELRSTTEELKKVKTEYNTLQLRSQELASQCNEYKDQLHAMEIEINTLAHKYDAQYQINQMMEEDNNNLLLQVKALINTNKDLLDKIINNKEHFSEEEKSYLEKLNDLNRQKERLEEKIMDYYKRQENHKKNKGLGARIARKAAKIFVSKNPRSKSRTNLTDISADNTSQGSGSMGDTADADVSRKSGAKSSEDLLTESTVSNTDRDSHSSSKSAGLLPGMGRPASLGDEEEDDGGFGRSKETSDQMLTLEEFLNEANRTSPQKLKQGEGKRQDDADSKSSENSDNSASRRNQRKRAPQPPLQTPSNRISASIPDVAAVSHLDISRMSHISAGSSGSGHDSRPDDYATPPQRRGFVPPDTSTPAQPVNGLHKHSSFEDLQPSIFTSVPQEFRRQTLSSTPSTASRTLQYSFNTSPQSQNNSVRSLSRELPPTPGDSGNRLNPSERLDRLMASGAMPNSSSPNTNNADRSMNSSRDSYDQSVISGNLSDKPPQPNTSSQGGRAFMRTHNQWGKSQPPNTPVRAQHSVAMRNGPSMGSQNNMERVGQNVSMNSGNPRRLSMHEGNTSQQNIYSSIDDLKNRNNNDFSPSNSQSNGPVRNSYGSPSENHYARVQKIERPKSVPPNMFHQIAQQQQQQSGNSPQDYTYSQPQKATPPVPPPRRTGRVLREPNQTGRQILASKNSPNFQSSSGRQLPGAELTRSQTPNIRIGPSQKSTNNTPPAPKPLPNEPKDPKENSVWYEYGCV</sequence>
<feature type="compositionally biased region" description="Polar residues" evidence="5">
    <location>
        <begin position="1103"/>
        <end position="1122"/>
    </location>
</feature>
<feature type="coiled-coil region" evidence="4">
    <location>
        <begin position="1039"/>
        <end position="1095"/>
    </location>
</feature>
<dbReference type="GO" id="GO:0030705">
    <property type="term" value="P:cytoskeleton-dependent intracellular transport"/>
    <property type="evidence" value="ECO:0007669"/>
    <property type="project" value="InterPro"/>
</dbReference>
<reference evidence="7" key="1">
    <citation type="submission" date="2019-08" db="EMBL/GenBank/DDBJ databases">
        <title>The improved chromosome-level genome for the pearl oyster Pinctada fucata martensii using PacBio sequencing and Hi-C.</title>
        <authorList>
            <person name="Zheng Z."/>
        </authorList>
    </citation>
    <scope>NUCLEOTIDE SEQUENCE</scope>
    <source>
        <strain evidence="7">ZZ-2019</strain>
        <tissue evidence="7">Adductor muscle</tissue>
    </source>
</reference>
<dbReference type="GO" id="GO:0005737">
    <property type="term" value="C:cytoplasm"/>
    <property type="evidence" value="ECO:0007669"/>
    <property type="project" value="UniProtKB-SubCell"/>
</dbReference>
<dbReference type="PANTHER" id="PTHR18947:SF28">
    <property type="entry name" value="GIRDIN, ISOFORM A"/>
    <property type="match status" value="1"/>
</dbReference>
<evidence type="ECO:0000256" key="3">
    <source>
        <dbReference type="ARBA" id="ARBA00023054"/>
    </source>
</evidence>
<feature type="region of interest" description="Disordered" evidence="5">
    <location>
        <begin position="1658"/>
        <end position="1833"/>
    </location>
</feature>
<dbReference type="GO" id="GO:0005813">
    <property type="term" value="C:centrosome"/>
    <property type="evidence" value="ECO:0007669"/>
    <property type="project" value="TreeGrafter"/>
</dbReference>
<feature type="compositionally biased region" description="Basic and acidic residues" evidence="5">
    <location>
        <begin position="990"/>
        <end position="1014"/>
    </location>
</feature>
<dbReference type="PANTHER" id="PTHR18947">
    <property type="entry name" value="HOOK PROTEINS"/>
    <property type="match status" value="1"/>
</dbReference>
<feature type="compositionally biased region" description="Polar residues" evidence="5">
    <location>
        <begin position="1488"/>
        <end position="1503"/>
    </location>
</feature>
<dbReference type="GO" id="GO:0008017">
    <property type="term" value="F:microtubule binding"/>
    <property type="evidence" value="ECO:0007669"/>
    <property type="project" value="TreeGrafter"/>
</dbReference>
<feature type="region of interest" description="Disordered" evidence="5">
    <location>
        <begin position="1095"/>
        <end position="1126"/>
    </location>
</feature>
<feature type="compositionally biased region" description="Polar residues" evidence="5">
    <location>
        <begin position="1864"/>
        <end position="1884"/>
    </location>
</feature>
<dbReference type="InterPro" id="IPR043936">
    <property type="entry name" value="HOOK_N"/>
</dbReference>
<name>A0AA88XWC6_PINIB</name>
<feature type="compositionally biased region" description="Polar residues" evidence="5">
    <location>
        <begin position="1786"/>
        <end position="1817"/>
    </location>
</feature>
<comment type="subcellular location">
    <subcellularLocation>
        <location evidence="1">Cytoplasm</location>
    </subcellularLocation>
</comment>
<feature type="compositionally biased region" description="Polar residues" evidence="5">
    <location>
        <begin position="1713"/>
        <end position="1755"/>
    </location>
</feature>
<keyword evidence="8" id="KW-1185">Reference proteome</keyword>
<feature type="compositionally biased region" description="Polar residues" evidence="5">
    <location>
        <begin position="1912"/>
        <end position="1934"/>
    </location>
</feature>
<evidence type="ECO:0000259" key="6">
    <source>
        <dbReference type="Pfam" id="PF19047"/>
    </source>
</evidence>
<feature type="domain" description="HOOK N-terminal" evidence="6">
    <location>
        <begin position="11"/>
        <end position="149"/>
    </location>
</feature>
<evidence type="ECO:0000256" key="2">
    <source>
        <dbReference type="ARBA" id="ARBA00022490"/>
    </source>
</evidence>
<feature type="coiled-coil region" evidence="4">
    <location>
        <begin position="1128"/>
        <end position="1246"/>
    </location>
</feature>
<dbReference type="Gene3D" id="1.10.287.1490">
    <property type="match status" value="1"/>
</dbReference>
<feature type="coiled-coil region" evidence="4">
    <location>
        <begin position="221"/>
        <end position="901"/>
    </location>
</feature>
<dbReference type="Pfam" id="PF19047">
    <property type="entry name" value="HOOK_N"/>
    <property type="match status" value="1"/>
</dbReference>
<evidence type="ECO:0000313" key="8">
    <source>
        <dbReference type="Proteomes" id="UP001186944"/>
    </source>
</evidence>
<evidence type="ECO:0000313" key="7">
    <source>
        <dbReference type="EMBL" id="KAK3093661.1"/>
    </source>
</evidence>
<organism evidence="7 8">
    <name type="scientific">Pinctada imbricata</name>
    <name type="common">Atlantic pearl-oyster</name>
    <name type="synonym">Pinctada martensii</name>
    <dbReference type="NCBI Taxonomy" id="66713"/>
    <lineage>
        <taxon>Eukaryota</taxon>
        <taxon>Metazoa</taxon>
        <taxon>Spiralia</taxon>
        <taxon>Lophotrochozoa</taxon>
        <taxon>Mollusca</taxon>
        <taxon>Bivalvia</taxon>
        <taxon>Autobranchia</taxon>
        <taxon>Pteriomorphia</taxon>
        <taxon>Pterioida</taxon>
        <taxon>Pterioidea</taxon>
        <taxon>Pteriidae</taxon>
        <taxon>Pinctada</taxon>
    </lineage>
</organism>
<feature type="region of interest" description="Disordered" evidence="5">
    <location>
        <begin position="1958"/>
        <end position="2073"/>
    </location>
</feature>
<feature type="compositionally biased region" description="Basic and acidic residues" evidence="5">
    <location>
        <begin position="1597"/>
        <end position="1613"/>
    </location>
</feature>
<dbReference type="SUPFAM" id="SSF90257">
    <property type="entry name" value="Myosin rod fragments"/>
    <property type="match status" value="1"/>
</dbReference>
<dbReference type="Proteomes" id="UP001186944">
    <property type="component" value="Unassembled WGS sequence"/>
</dbReference>
<protein>
    <recommendedName>
        <fullName evidence="6">HOOK N-terminal domain-containing protein</fullName>
    </recommendedName>
</protein>
<feature type="compositionally biased region" description="Low complexity" evidence="5">
    <location>
        <begin position="1658"/>
        <end position="1669"/>
    </location>
</feature>
<dbReference type="GO" id="GO:0051959">
    <property type="term" value="F:dynein light intermediate chain binding"/>
    <property type="evidence" value="ECO:0007669"/>
    <property type="project" value="TreeGrafter"/>
</dbReference>
<dbReference type="Gene3D" id="1.10.418.10">
    <property type="entry name" value="Calponin-like domain"/>
    <property type="match status" value="1"/>
</dbReference>
<feature type="region of interest" description="Disordered" evidence="5">
    <location>
        <begin position="1906"/>
        <end position="1934"/>
    </location>
</feature>
<dbReference type="InterPro" id="IPR036872">
    <property type="entry name" value="CH_dom_sf"/>
</dbReference>
<evidence type="ECO:0000256" key="5">
    <source>
        <dbReference type="SAM" id="MobiDB-lite"/>
    </source>
</evidence>
<comment type="caution">
    <text evidence="7">The sequence shown here is derived from an EMBL/GenBank/DDBJ whole genome shotgun (WGS) entry which is preliminary data.</text>
</comment>
<evidence type="ECO:0000256" key="4">
    <source>
        <dbReference type="SAM" id="Coils"/>
    </source>
</evidence>
<gene>
    <name evidence="7" type="ORF">FSP39_018593</name>
</gene>
<feature type="compositionally biased region" description="Polar residues" evidence="5">
    <location>
        <begin position="2028"/>
        <end position="2044"/>
    </location>
</feature>